<gene>
    <name evidence="4" type="ORF">AKJ08_3285</name>
</gene>
<dbReference type="RefSeq" id="WP_050726997.1">
    <property type="nucleotide sequence ID" value="NZ_CP012332.1"/>
</dbReference>
<dbReference type="PANTHER" id="PTHR24322">
    <property type="entry name" value="PKSB"/>
    <property type="match status" value="1"/>
</dbReference>
<evidence type="ECO:0000313" key="5">
    <source>
        <dbReference type="Proteomes" id="UP000055590"/>
    </source>
</evidence>
<sequence length="281" mass="30322">MTAIAGKRALITGAARGMGLGMAQRFAARGAEVVLVDLDEERLRTAEAELRHAGHSVHAFPCNLARREAIEDLRRDVLVRVGPIDILVNNAGVVTGGSYESIAAARDQAMLDVNVASVHWMTKAFLPDLIQSRGGHLVQMASAAGLLGVPGQALYCATKWFVIGLSEALRAEWLEQGHDRIHLTIACPGYVDTGMFEGVHAPRLMPMLHADRLAENIVDAVEENRLYVLEPALVKLTPLLHAALPRGIFDRVADALGIYGSMRSWTGRSADEVARGAPGRK</sequence>
<evidence type="ECO:0000256" key="1">
    <source>
        <dbReference type="ARBA" id="ARBA00006484"/>
    </source>
</evidence>
<evidence type="ECO:0000256" key="3">
    <source>
        <dbReference type="RuleBase" id="RU000363"/>
    </source>
</evidence>
<dbReference type="GO" id="GO:0016616">
    <property type="term" value="F:oxidoreductase activity, acting on the CH-OH group of donors, NAD or NADP as acceptor"/>
    <property type="evidence" value="ECO:0007669"/>
    <property type="project" value="TreeGrafter"/>
</dbReference>
<dbReference type="Gene3D" id="3.40.50.720">
    <property type="entry name" value="NAD(P)-binding Rossmann-like Domain"/>
    <property type="match status" value="1"/>
</dbReference>
<accession>A0A0K1PH82</accession>
<dbReference type="AlphaFoldDB" id="A0A0K1PH82"/>
<keyword evidence="5" id="KW-1185">Reference proteome</keyword>
<dbReference type="SUPFAM" id="SSF51735">
    <property type="entry name" value="NAD(P)-binding Rossmann-fold domains"/>
    <property type="match status" value="1"/>
</dbReference>
<name>A0A0K1PH82_9BACT</name>
<dbReference type="InterPro" id="IPR002347">
    <property type="entry name" value="SDR_fam"/>
</dbReference>
<dbReference type="STRING" id="1391653.AKJ08_3285"/>
<reference evidence="4 5" key="1">
    <citation type="submission" date="2015-08" db="EMBL/GenBank/DDBJ databases">
        <authorList>
            <person name="Babu N.S."/>
            <person name="Beckwith C.J."/>
            <person name="Beseler K.G."/>
            <person name="Brison A."/>
            <person name="Carone J.V."/>
            <person name="Caskin T.P."/>
            <person name="Diamond M."/>
            <person name="Durham M.E."/>
            <person name="Foxe J.M."/>
            <person name="Go M."/>
            <person name="Henderson B.A."/>
            <person name="Jones I.B."/>
            <person name="McGettigan J.A."/>
            <person name="Micheletti S.J."/>
            <person name="Nasrallah M.E."/>
            <person name="Ortiz D."/>
            <person name="Piller C.R."/>
            <person name="Privatt S.R."/>
            <person name="Schneider S.L."/>
            <person name="Sharp S."/>
            <person name="Smith T.C."/>
            <person name="Stanton J.D."/>
            <person name="Ullery H.E."/>
            <person name="Wilson R.J."/>
            <person name="Serrano M.G."/>
            <person name="Buck G."/>
            <person name="Lee V."/>
            <person name="Wang Y."/>
            <person name="Carvalho R."/>
            <person name="Voegtly L."/>
            <person name="Shi R."/>
            <person name="Duckworth R."/>
            <person name="Johnson A."/>
            <person name="Loviza R."/>
            <person name="Walstead R."/>
            <person name="Shah Z."/>
            <person name="Kiflezghi M."/>
            <person name="Wade K."/>
            <person name="Ball S.L."/>
            <person name="Bradley K.W."/>
            <person name="Asai D.J."/>
            <person name="Bowman C.A."/>
            <person name="Russell D.A."/>
            <person name="Pope W.H."/>
            <person name="Jacobs-Sera D."/>
            <person name="Hendrix R.W."/>
            <person name="Hatfull G.F."/>
        </authorList>
    </citation>
    <scope>NUCLEOTIDE SEQUENCE [LARGE SCALE GENOMIC DNA]</scope>
    <source>
        <strain evidence="4 5">DSM 27710</strain>
    </source>
</reference>
<dbReference type="Pfam" id="PF00106">
    <property type="entry name" value="adh_short"/>
    <property type="match status" value="1"/>
</dbReference>
<dbReference type="KEGG" id="vin:AKJ08_3285"/>
<dbReference type="OrthoDB" id="9780084at2"/>
<dbReference type="PROSITE" id="PS00061">
    <property type="entry name" value="ADH_SHORT"/>
    <property type="match status" value="1"/>
</dbReference>
<dbReference type="Proteomes" id="UP000055590">
    <property type="component" value="Chromosome"/>
</dbReference>
<evidence type="ECO:0000313" key="4">
    <source>
        <dbReference type="EMBL" id="AKU92898.1"/>
    </source>
</evidence>
<dbReference type="InterPro" id="IPR020904">
    <property type="entry name" value="Sc_DH/Rdtase_CS"/>
</dbReference>
<proteinExistence type="inferred from homology"/>
<organism evidence="4 5">
    <name type="scientific">Vulgatibacter incomptus</name>
    <dbReference type="NCBI Taxonomy" id="1391653"/>
    <lineage>
        <taxon>Bacteria</taxon>
        <taxon>Pseudomonadati</taxon>
        <taxon>Myxococcota</taxon>
        <taxon>Myxococcia</taxon>
        <taxon>Myxococcales</taxon>
        <taxon>Cystobacterineae</taxon>
        <taxon>Vulgatibacteraceae</taxon>
        <taxon>Vulgatibacter</taxon>
    </lineage>
</organism>
<protein>
    <submittedName>
        <fullName evidence="4">Short-chain dehydrogenase/reductase SDR</fullName>
    </submittedName>
</protein>
<dbReference type="InterPro" id="IPR036291">
    <property type="entry name" value="NAD(P)-bd_dom_sf"/>
</dbReference>
<dbReference type="EMBL" id="CP012332">
    <property type="protein sequence ID" value="AKU92898.1"/>
    <property type="molecule type" value="Genomic_DNA"/>
</dbReference>
<dbReference type="PANTHER" id="PTHR24322:SF736">
    <property type="entry name" value="RETINOL DEHYDROGENASE 10"/>
    <property type="match status" value="1"/>
</dbReference>
<comment type="similarity">
    <text evidence="1 3">Belongs to the short-chain dehydrogenases/reductases (SDR) family.</text>
</comment>
<dbReference type="PRINTS" id="PR00080">
    <property type="entry name" value="SDRFAMILY"/>
</dbReference>
<evidence type="ECO:0000256" key="2">
    <source>
        <dbReference type="ARBA" id="ARBA00023002"/>
    </source>
</evidence>
<keyword evidence="2" id="KW-0560">Oxidoreductase</keyword>
<dbReference type="PRINTS" id="PR00081">
    <property type="entry name" value="GDHRDH"/>
</dbReference>